<evidence type="ECO:0000313" key="3">
    <source>
        <dbReference type="EMBL" id="MDL0088075.1"/>
    </source>
</evidence>
<organism evidence="3 4">
    <name type="scientific">Campylobacter gastrosuis</name>
    <dbReference type="NCBI Taxonomy" id="2974576"/>
    <lineage>
        <taxon>Bacteria</taxon>
        <taxon>Pseudomonadati</taxon>
        <taxon>Campylobacterota</taxon>
        <taxon>Epsilonproteobacteria</taxon>
        <taxon>Campylobacterales</taxon>
        <taxon>Campylobacteraceae</taxon>
        <taxon>Campylobacter</taxon>
    </lineage>
</organism>
<feature type="domain" description="PIN" evidence="1">
    <location>
        <begin position="20"/>
        <end position="100"/>
    </location>
</feature>
<name>A0ABT7HMT3_9BACT</name>
<dbReference type="RefSeq" id="WP_284936607.1">
    <property type="nucleotide sequence ID" value="NZ_JANURM010000001.1"/>
</dbReference>
<proteinExistence type="predicted"/>
<accession>A0ABT7HMT3</accession>
<evidence type="ECO:0000313" key="2">
    <source>
        <dbReference type="EMBL" id="MDL0087864.1"/>
    </source>
</evidence>
<gene>
    <name evidence="2" type="ORF">NYG85_00550</name>
    <name evidence="3" type="ORF">NYG85_01625</name>
</gene>
<dbReference type="Pfam" id="PF13638">
    <property type="entry name" value="PIN_4"/>
    <property type="match status" value="1"/>
</dbReference>
<reference evidence="3" key="1">
    <citation type="submission" date="2022-08" db="EMBL/GenBank/DDBJ databases">
        <authorList>
            <person name="Wang H."/>
        </authorList>
    </citation>
    <scope>NUCLEOTIDE SEQUENCE</scope>
    <source>
        <strain evidence="3">PS10</strain>
    </source>
</reference>
<evidence type="ECO:0000313" key="4">
    <source>
        <dbReference type="Proteomes" id="UP001173801"/>
    </source>
</evidence>
<dbReference type="InterPro" id="IPR002716">
    <property type="entry name" value="PIN_dom"/>
</dbReference>
<dbReference type="EMBL" id="JANURM010000001">
    <property type="protein sequence ID" value="MDL0087864.1"/>
    <property type="molecule type" value="Genomic_DNA"/>
</dbReference>
<dbReference type="EMBL" id="JANURM010000001">
    <property type="protein sequence ID" value="MDL0088075.1"/>
    <property type="molecule type" value="Genomic_DNA"/>
</dbReference>
<sequence>MQNRGYNVLEFFCKEFKIFIDTCSLLDDKAYIFLKNIKPCLKANNNQIIISLKVIEELEKHSKNSEPNKEELAKNAIKMLDEILPNLQDEGLIKIHGEKNDPFADAVFHYVFEKFRIQHKLLLITQDNKLAKEILSKNENESVKGHKIFVRRIDPKNGFLAKFNFEAQECKKVEPTTILKTDCTPPLTISKSCRLKSALM</sequence>
<dbReference type="Gene3D" id="3.40.50.1010">
    <property type="entry name" value="5'-nuclease"/>
    <property type="match status" value="1"/>
</dbReference>
<dbReference type="Proteomes" id="UP001173801">
    <property type="component" value="Unassembled WGS sequence"/>
</dbReference>
<reference evidence="3" key="2">
    <citation type="journal article" date="2023" name="Microorganisms">
        <title>Isolation and Genomic Characteristics of Cat-Borne Campylobacter felis sp. nov. and Sheep-Borne Campylobacter ovis sp. nov.</title>
        <authorList>
            <person name="Wang H."/>
            <person name="Li Y."/>
            <person name="Gu Y."/>
            <person name="Zhou G."/>
            <person name="Chen X."/>
            <person name="Zhang X."/>
            <person name="Shao Z."/>
            <person name="Zhang J."/>
            <person name="Zhang M."/>
        </authorList>
    </citation>
    <scope>NUCLEOTIDE SEQUENCE</scope>
    <source>
        <strain evidence="3">PS10</strain>
    </source>
</reference>
<comment type="caution">
    <text evidence="3">The sequence shown here is derived from an EMBL/GenBank/DDBJ whole genome shotgun (WGS) entry which is preliminary data.</text>
</comment>
<keyword evidence="4" id="KW-1185">Reference proteome</keyword>
<evidence type="ECO:0000259" key="1">
    <source>
        <dbReference type="Pfam" id="PF13638"/>
    </source>
</evidence>
<protein>
    <submittedName>
        <fullName evidence="3">PIN domain-containing protein</fullName>
    </submittedName>
</protein>